<gene>
    <name evidence="1" type="ORF">QE152_g40295</name>
</gene>
<comment type="caution">
    <text evidence="1">The sequence shown here is derived from an EMBL/GenBank/DDBJ whole genome shotgun (WGS) entry which is preliminary data.</text>
</comment>
<dbReference type="EMBL" id="JASPKY010001092">
    <property type="protein sequence ID" value="KAK9679102.1"/>
    <property type="molecule type" value="Genomic_DNA"/>
</dbReference>
<sequence length="74" mass="8542">MLLCAKTLLKETAKIWLDAKSTINIMGIQERFGKSFNNATVHQMLLRREQSYQDYILHMKAISTQGDIEEEALI</sequence>
<keyword evidence="2" id="KW-1185">Reference proteome</keyword>
<name>A0AAW1HRM3_POPJA</name>
<reference evidence="1 2" key="1">
    <citation type="journal article" date="2024" name="BMC Genomics">
        <title>De novo assembly and annotation of Popillia japonica's genome with initial clues to its potential as an invasive pest.</title>
        <authorList>
            <person name="Cucini C."/>
            <person name="Boschi S."/>
            <person name="Funari R."/>
            <person name="Cardaioli E."/>
            <person name="Iannotti N."/>
            <person name="Marturano G."/>
            <person name="Paoli F."/>
            <person name="Bruttini M."/>
            <person name="Carapelli A."/>
            <person name="Frati F."/>
            <person name="Nardi F."/>
        </authorList>
    </citation>
    <scope>NUCLEOTIDE SEQUENCE [LARGE SCALE GENOMIC DNA]</scope>
    <source>
        <strain evidence="1">DMR45628</strain>
    </source>
</reference>
<organism evidence="1 2">
    <name type="scientific">Popillia japonica</name>
    <name type="common">Japanese beetle</name>
    <dbReference type="NCBI Taxonomy" id="7064"/>
    <lineage>
        <taxon>Eukaryota</taxon>
        <taxon>Metazoa</taxon>
        <taxon>Ecdysozoa</taxon>
        <taxon>Arthropoda</taxon>
        <taxon>Hexapoda</taxon>
        <taxon>Insecta</taxon>
        <taxon>Pterygota</taxon>
        <taxon>Neoptera</taxon>
        <taxon>Endopterygota</taxon>
        <taxon>Coleoptera</taxon>
        <taxon>Polyphaga</taxon>
        <taxon>Scarabaeiformia</taxon>
        <taxon>Scarabaeidae</taxon>
        <taxon>Rutelinae</taxon>
        <taxon>Popillia</taxon>
    </lineage>
</organism>
<evidence type="ECO:0000313" key="2">
    <source>
        <dbReference type="Proteomes" id="UP001458880"/>
    </source>
</evidence>
<accession>A0AAW1HRM3</accession>
<evidence type="ECO:0008006" key="3">
    <source>
        <dbReference type="Google" id="ProtNLM"/>
    </source>
</evidence>
<proteinExistence type="predicted"/>
<dbReference type="AlphaFoldDB" id="A0AAW1HRM3"/>
<protein>
    <recommendedName>
        <fullName evidence="3">Retrotransposon gag domain-containing protein</fullName>
    </recommendedName>
</protein>
<evidence type="ECO:0000313" key="1">
    <source>
        <dbReference type="EMBL" id="KAK9679102.1"/>
    </source>
</evidence>
<dbReference type="Proteomes" id="UP001458880">
    <property type="component" value="Unassembled WGS sequence"/>
</dbReference>